<protein>
    <submittedName>
        <fullName evidence="1">Uncharacterized protein</fullName>
    </submittedName>
</protein>
<dbReference type="AlphaFoldDB" id="A0A7S2HK26"/>
<sequence length="424" mass="45518">MAHANFAQPWAAPAERVEMGAGRSCCLCDSDLQASGVDFPGRSIGALPFGANNQPQFGAQPDPHLLIGYTPATPVGCARSGSFIRQAGFLRWGGPGGSGLGGESWLTVGVVTAALLLAACAGAKALHSHHAAAVVTTTTPALAPDFAAVSQDPFSSTSSERRPHTFYMYRAQSPSNYPMENVNMANLAGVMWYLHNEIVKYCPRNRHVTRILRFKVTVMSTQDLADQKGTFFGPFAAFDSAKCTVPGCDSFWQQYGNVVGCQEAHTDMGNYRPLNPDHGDKPVWYSLPGACSSANYGMKTAACRAYQSGGACAQVTGDRHCTYHTEAAGFVDLNYLTSAPFSASFVAYGATSPEYQTFCDGGGKEYDPAIDAGRGFTFWNHKHDQAACDGRQQAVLDAFQRKYPGMPTELDAPPPCDWDEAEPR</sequence>
<reference evidence="1" key="1">
    <citation type="submission" date="2021-01" db="EMBL/GenBank/DDBJ databases">
        <authorList>
            <person name="Corre E."/>
            <person name="Pelletier E."/>
            <person name="Niang G."/>
            <person name="Scheremetjew M."/>
            <person name="Finn R."/>
            <person name="Kale V."/>
            <person name="Holt S."/>
            <person name="Cochrane G."/>
            <person name="Meng A."/>
            <person name="Brown T."/>
            <person name="Cohen L."/>
        </authorList>
    </citation>
    <scope>NUCLEOTIDE SEQUENCE</scope>
    <source>
        <strain evidence="1">RCC3387</strain>
    </source>
</reference>
<proteinExistence type="predicted"/>
<gene>
    <name evidence="1" type="ORF">BRAN1462_LOCUS2839</name>
</gene>
<accession>A0A7S2HK26</accession>
<dbReference type="EMBL" id="HBGW01004263">
    <property type="protein sequence ID" value="CAD9493179.1"/>
    <property type="molecule type" value="Transcribed_RNA"/>
</dbReference>
<name>A0A7S2HK26_9DINO</name>
<organism evidence="1">
    <name type="scientific">Zooxanthella nutricula</name>
    <dbReference type="NCBI Taxonomy" id="1333877"/>
    <lineage>
        <taxon>Eukaryota</taxon>
        <taxon>Sar</taxon>
        <taxon>Alveolata</taxon>
        <taxon>Dinophyceae</taxon>
        <taxon>Peridiniales</taxon>
        <taxon>Peridiniales incertae sedis</taxon>
        <taxon>Zooxanthella</taxon>
    </lineage>
</organism>
<evidence type="ECO:0000313" key="1">
    <source>
        <dbReference type="EMBL" id="CAD9493179.1"/>
    </source>
</evidence>